<reference evidence="3" key="1">
    <citation type="submission" date="2016-11" db="UniProtKB">
        <authorList>
            <consortium name="WormBaseParasite"/>
        </authorList>
    </citation>
    <scope>IDENTIFICATION</scope>
</reference>
<evidence type="ECO:0000256" key="1">
    <source>
        <dbReference type="SAM" id="MobiDB-lite"/>
    </source>
</evidence>
<accession>A0A1I7THY6</accession>
<keyword evidence="2" id="KW-1185">Reference proteome</keyword>
<feature type="compositionally biased region" description="Polar residues" evidence="1">
    <location>
        <begin position="9"/>
        <end position="34"/>
    </location>
</feature>
<protein>
    <submittedName>
        <fullName evidence="3">Uncharacterized protein</fullName>
    </submittedName>
</protein>
<organism evidence="2 3">
    <name type="scientific">Caenorhabditis tropicalis</name>
    <dbReference type="NCBI Taxonomy" id="1561998"/>
    <lineage>
        <taxon>Eukaryota</taxon>
        <taxon>Metazoa</taxon>
        <taxon>Ecdysozoa</taxon>
        <taxon>Nematoda</taxon>
        <taxon>Chromadorea</taxon>
        <taxon>Rhabditida</taxon>
        <taxon>Rhabditina</taxon>
        <taxon>Rhabditomorpha</taxon>
        <taxon>Rhabditoidea</taxon>
        <taxon>Rhabditidae</taxon>
        <taxon>Peloderinae</taxon>
        <taxon>Caenorhabditis</taxon>
    </lineage>
</organism>
<feature type="region of interest" description="Disordered" evidence="1">
    <location>
        <begin position="1"/>
        <end position="85"/>
    </location>
</feature>
<sequence length="85" mass="9656">MAPRKASTVHGNQPSAPKKQITQPQLTQWQTSTLPMIPWQTSSLSHRRRRQYRDQSTRDLLGEEKKKMTSARPDGLDTGGAQIKE</sequence>
<name>A0A1I7THY6_9PELO</name>
<feature type="compositionally biased region" description="Basic and acidic residues" evidence="1">
    <location>
        <begin position="52"/>
        <end position="67"/>
    </location>
</feature>
<dbReference type="Proteomes" id="UP000095282">
    <property type="component" value="Unplaced"/>
</dbReference>
<dbReference type="AlphaFoldDB" id="A0A1I7THY6"/>
<evidence type="ECO:0000313" key="2">
    <source>
        <dbReference type="Proteomes" id="UP000095282"/>
    </source>
</evidence>
<proteinExistence type="predicted"/>
<evidence type="ECO:0000313" key="3">
    <source>
        <dbReference type="WBParaSite" id="Csp11.Scaffold62.g403.t1"/>
    </source>
</evidence>
<dbReference type="WBParaSite" id="Csp11.Scaffold62.g403.t1">
    <property type="protein sequence ID" value="Csp11.Scaffold62.g403.t1"/>
    <property type="gene ID" value="Csp11.Scaffold62.g403"/>
</dbReference>